<evidence type="ECO:0000313" key="2">
    <source>
        <dbReference type="Proteomes" id="UP001202248"/>
    </source>
</evidence>
<sequence>MGAEIFNGIDKAEIETFKDRLAFERARDHRFAAIQIKGDTLADKDITFHKTAFEACKYILMAPTDKGLYIFRSISLLEDDVKKILEGKIAVNEIETKRSKGLDLER</sequence>
<keyword evidence="2" id="KW-1185">Reference proteome</keyword>
<accession>A0ABS9SHU2</accession>
<dbReference type="Proteomes" id="UP001202248">
    <property type="component" value="Unassembled WGS sequence"/>
</dbReference>
<organism evidence="1 2">
    <name type="scientific">Niabella ginsengisoli</name>
    <dbReference type="NCBI Taxonomy" id="522298"/>
    <lineage>
        <taxon>Bacteria</taxon>
        <taxon>Pseudomonadati</taxon>
        <taxon>Bacteroidota</taxon>
        <taxon>Chitinophagia</taxon>
        <taxon>Chitinophagales</taxon>
        <taxon>Chitinophagaceae</taxon>
        <taxon>Niabella</taxon>
    </lineage>
</organism>
<dbReference type="RefSeq" id="WP_240827278.1">
    <property type="nucleotide sequence ID" value="NZ_JAKWBL010000001.1"/>
</dbReference>
<protein>
    <submittedName>
        <fullName evidence="1">Uncharacterized protein</fullName>
    </submittedName>
</protein>
<evidence type="ECO:0000313" key="1">
    <source>
        <dbReference type="EMBL" id="MCH5597926.1"/>
    </source>
</evidence>
<name>A0ABS9SHU2_9BACT</name>
<dbReference type="EMBL" id="JAKWBL010000001">
    <property type="protein sequence ID" value="MCH5597926.1"/>
    <property type="molecule type" value="Genomic_DNA"/>
</dbReference>
<reference evidence="1 2" key="1">
    <citation type="submission" date="2022-02" db="EMBL/GenBank/DDBJ databases">
        <authorList>
            <person name="Min J."/>
        </authorList>
    </citation>
    <scope>NUCLEOTIDE SEQUENCE [LARGE SCALE GENOMIC DNA]</scope>
    <source>
        <strain evidence="1 2">GR10-1</strain>
    </source>
</reference>
<comment type="caution">
    <text evidence="1">The sequence shown here is derived from an EMBL/GenBank/DDBJ whole genome shotgun (WGS) entry which is preliminary data.</text>
</comment>
<gene>
    <name evidence="1" type="ORF">MKP09_08435</name>
</gene>
<proteinExistence type="predicted"/>